<evidence type="ECO:0000259" key="1">
    <source>
        <dbReference type="Pfam" id="PF12680"/>
    </source>
</evidence>
<organism evidence="2">
    <name type="scientific">Vibrio sp. HB236076</name>
    <dbReference type="NCBI Taxonomy" id="3232307"/>
    <lineage>
        <taxon>Bacteria</taxon>
        <taxon>Pseudomonadati</taxon>
        <taxon>Pseudomonadota</taxon>
        <taxon>Gammaproteobacteria</taxon>
        <taxon>Vibrionales</taxon>
        <taxon>Vibrionaceae</taxon>
        <taxon>Vibrio</taxon>
    </lineage>
</organism>
<name>A0AB39HDT6_9VIBR</name>
<dbReference type="KEGG" id="vih:AB0763_08205"/>
<protein>
    <submittedName>
        <fullName evidence="2">Nuclear transport factor 2 family protein</fullName>
    </submittedName>
</protein>
<feature type="domain" description="SnoaL-like" evidence="1">
    <location>
        <begin position="7"/>
        <end position="106"/>
    </location>
</feature>
<accession>A0AB39HDT6</accession>
<proteinExistence type="predicted"/>
<dbReference type="InterPro" id="IPR037401">
    <property type="entry name" value="SnoaL-like"/>
</dbReference>
<dbReference type="RefSeq" id="WP_306100269.1">
    <property type="nucleotide sequence ID" value="NZ_CP162601.1"/>
</dbReference>
<sequence length="139" mass="16257">MDIQRVVQAYQELTKSNIALLGHIYHSNVVFKDPVHKIEGWEALELYFESLYQNVISCSFDIHHAQQTENQGFLVWTMRLQHPKLRRGQEITVEGMSWLQFSDHKVIVQQDAYDLGEMIYEHIPLLGHVVRKVKQGLAQ</sequence>
<dbReference type="InterPro" id="IPR032710">
    <property type="entry name" value="NTF2-like_dom_sf"/>
</dbReference>
<reference evidence="2" key="1">
    <citation type="submission" date="2024-07" db="EMBL/GenBank/DDBJ databases">
        <title>Genome Analysis of a Potential Novel Vibrio Species Secreting pH- and Thermo-stable Alginate Lyase and its Application in Producing Alginate Oligosaccharides.</title>
        <authorList>
            <person name="Huang H."/>
            <person name="Bao K."/>
        </authorList>
    </citation>
    <scope>NUCLEOTIDE SEQUENCE</scope>
    <source>
        <strain evidence="2">HB236076</strain>
    </source>
</reference>
<dbReference type="Pfam" id="PF12680">
    <property type="entry name" value="SnoaL_2"/>
    <property type="match status" value="1"/>
</dbReference>
<dbReference type="SUPFAM" id="SSF54427">
    <property type="entry name" value="NTF2-like"/>
    <property type="match status" value="1"/>
</dbReference>
<dbReference type="AlphaFoldDB" id="A0AB39HDT6"/>
<dbReference type="EMBL" id="CP162601">
    <property type="protein sequence ID" value="XDK24210.1"/>
    <property type="molecule type" value="Genomic_DNA"/>
</dbReference>
<dbReference type="Gene3D" id="3.10.450.50">
    <property type="match status" value="1"/>
</dbReference>
<gene>
    <name evidence="2" type="ORF">AB0763_08205</name>
</gene>
<evidence type="ECO:0000313" key="2">
    <source>
        <dbReference type="EMBL" id="XDK24210.1"/>
    </source>
</evidence>